<gene>
    <name evidence="16" type="ORF">DGAL_LOCUS17639</name>
</gene>
<evidence type="ECO:0000256" key="6">
    <source>
        <dbReference type="ARBA" id="ARBA00050189"/>
    </source>
</evidence>
<accession>A0A8J2WVZ2</accession>
<comment type="catalytic activity">
    <reaction evidence="9">
        <text>dopamine + acetyl-CoA = N-acetyldopamine + CoA + H(+)</text>
        <dbReference type="Rhea" id="RHEA:51388"/>
        <dbReference type="ChEBI" id="CHEBI:15378"/>
        <dbReference type="ChEBI" id="CHEBI:57287"/>
        <dbReference type="ChEBI" id="CHEBI:57288"/>
        <dbReference type="ChEBI" id="CHEBI:59905"/>
        <dbReference type="ChEBI" id="CHEBI:125678"/>
    </reaction>
    <physiologicalReaction direction="left-to-right" evidence="9">
        <dbReference type="Rhea" id="RHEA:51389"/>
    </physiologicalReaction>
</comment>
<dbReference type="InterPro" id="IPR000182">
    <property type="entry name" value="GNAT_dom"/>
</dbReference>
<evidence type="ECO:0000256" key="14">
    <source>
        <dbReference type="SAM" id="SignalP"/>
    </source>
</evidence>
<dbReference type="InterPro" id="IPR016181">
    <property type="entry name" value="Acyl_CoA_acyltransferase"/>
</dbReference>
<comment type="caution">
    <text evidence="16">The sequence shown here is derived from an EMBL/GenBank/DDBJ whole genome shotgun (WGS) entry which is preliminary data.</text>
</comment>
<comment type="catalytic activity">
    <reaction evidence="12">
        <text>dopamine + hexadecanoyl-CoA = N-hexadecanoyl-dopamine + CoA + H(+)</text>
        <dbReference type="Rhea" id="RHEA:51376"/>
        <dbReference type="ChEBI" id="CHEBI:15378"/>
        <dbReference type="ChEBI" id="CHEBI:57287"/>
        <dbReference type="ChEBI" id="CHEBI:57379"/>
        <dbReference type="ChEBI" id="CHEBI:59905"/>
        <dbReference type="ChEBI" id="CHEBI:134058"/>
    </reaction>
    <physiologicalReaction direction="left-to-right" evidence="12">
        <dbReference type="Rhea" id="RHEA:51377"/>
    </physiologicalReaction>
</comment>
<dbReference type="Pfam" id="PF00583">
    <property type="entry name" value="Acetyltransf_1"/>
    <property type="match status" value="1"/>
</dbReference>
<dbReference type="OrthoDB" id="41532at2759"/>
<evidence type="ECO:0000256" key="5">
    <source>
        <dbReference type="ARBA" id="ARBA00039114"/>
    </source>
</evidence>
<dbReference type="GO" id="GO:0004059">
    <property type="term" value="F:aralkylamine N-acetyltransferase activity"/>
    <property type="evidence" value="ECO:0007669"/>
    <property type="project" value="UniProtKB-EC"/>
</dbReference>
<evidence type="ECO:0000256" key="1">
    <source>
        <dbReference type="ARBA" id="ARBA00022679"/>
    </source>
</evidence>
<dbReference type="Gene3D" id="3.40.630.30">
    <property type="match status" value="1"/>
</dbReference>
<evidence type="ECO:0000256" key="12">
    <source>
        <dbReference type="ARBA" id="ARBA00052335"/>
    </source>
</evidence>
<evidence type="ECO:0000256" key="11">
    <source>
        <dbReference type="ARBA" id="ARBA00052178"/>
    </source>
</evidence>
<feature type="signal peptide" evidence="14">
    <location>
        <begin position="1"/>
        <end position="31"/>
    </location>
</feature>
<comment type="similarity">
    <text evidence="4">Belongs to the acetyltransferase family. AANAT subfamily.</text>
</comment>
<feature type="chain" id="PRO_5035208594" description="aralkylamine N-acetyltransferase" evidence="14">
    <location>
        <begin position="32"/>
        <end position="245"/>
    </location>
</feature>
<evidence type="ECO:0000256" key="9">
    <source>
        <dbReference type="ARBA" id="ARBA00051711"/>
    </source>
</evidence>
<comment type="catalytic activity">
    <reaction evidence="7">
        <text>serotonin + octadecanoyl-CoA = N-octadecanoyl-serotonin + CoA + H(+)</text>
        <dbReference type="Rhea" id="RHEA:51400"/>
        <dbReference type="ChEBI" id="CHEBI:15378"/>
        <dbReference type="ChEBI" id="CHEBI:57287"/>
        <dbReference type="ChEBI" id="CHEBI:57394"/>
        <dbReference type="ChEBI" id="CHEBI:134065"/>
        <dbReference type="ChEBI" id="CHEBI:350546"/>
    </reaction>
    <physiologicalReaction direction="left-to-right" evidence="7">
        <dbReference type="Rhea" id="RHEA:51401"/>
    </physiologicalReaction>
</comment>
<evidence type="ECO:0000259" key="15">
    <source>
        <dbReference type="Pfam" id="PF00583"/>
    </source>
</evidence>
<keyword evidence="2" id="KW-0012">Acyltransferase</keyword>
<proteinExistence type="inferred from homology"/>
<comment type="catalytic activity">
    <reaction evidence="13">
        <text>serotonin + acetyl-CoA = N-acetylserotonin + CoA + H(+)</text>
        <dbReference type="Rhea" id="RHEA:25217"/>
        <dbReference type="ChEBI" id="CHEBI:15378"/>
        <dbReference type="ChEBI" id="CHEBI:17697"/>
        <dbReference type="ChEBI" id="CHEBI:57287"/>
        <dbReference type="ChEBI" id="CHEBI:57288"/>
        <dbReference type="ChEBI" id="CHEBI:350546"/>
        <dbReference type="EC" id="2.3.1.87"/>
    </reaction>
    <physiologicalReaction direction="left-to-right" evidence="13">
        <dbReference type="Rhea" id="RHEA:25218"/>
    </physiologicalReaction>
</comment>
<dbReference type="Proteomes" id="UP000789390">
    <property type="component" value="Unassembled WGS sequence"/>
</dbReference>
<dbReference type="AlphaFoldDB" id="A0A8J2WVZ2"/>
<keyword evidence="17" id="KW-1185">Reference proteome</keyword>
<evidence type="ECO:0000256" key="3">
    <source>
        <dbReference type="ARBA" id="ARBA00037926"/>
    </source>
</evidence>
<keyword evidence="14" id="KW-0732">Signal</keyword>
<dbReference type="SUPFAM" id="SSF55729">
    <property type="entry name" value="Acyl-CoA N-acyltransferases (Nat)"/>
    <property type="match status" value="1"/>
</dbReference>
<evidence type="ECO:0000256" key="13">
    <source>
        <dbReference type="ARBA" id="ARBA00052491"/>
    </source>
</evidence>
<evidence type="ECO:0000313" key="17">
    <source>
        <dbReference type="Proteomes" id="UP000789390"/>
    </source>
</evidence>
<organism evidence="16 17">
    <name type="scientific">Daphnia galeata</name>
    <dbReference type="NCBI Taxonomy" id="27404"/>
    <lineage>
        <taxon>Eukaryota</taxon>
        <taxon>Metazoa</taxon>
        <taxon>Ecdysozoa</taxon>
        <taxon>Arthropoda</taxon>
        <taxon>Crustacea</taxon>
        <taxon>Branchiopoda</taxon>
        <taxon>Diplostraca</taxon>
        <taxon>Cladocera</taxon>
        <taxon>Anomopoda</taxon>
        <taxon>Daphniidae</taxon>
        <taxon>Daphnia</taxon>
    </lineage>
</organism>
<evidence type="ECO:0000256" key="8">
    <source>
        <dbReference type="ARBA" id="ARBA00051284"/>
    </source>
</evidence>
<dbReference type="FunFam" id="3.40.630.30:FF:000046">
    <property type="entry name" value="Dopamine N-acetyltransferase"/>
    <property type="match status" value="1"/>
</dbReference>
<feature type="domain" description="N-acetyltransferase" evidence="15">
    <location>
        <begin position="95"/>
        <end position="209"/>
    </location>
</feature>
<evidence type="ECO:0000256" key="7">
    <source>
        <dbReference type="ARBA" id="ARBA00050849"/>
    </source>
</evidence>
<dbReference type="EMBL" id="CAKKLH010000345">
    <property type="protein sequence ID" value="CAH0113730.1"/>
    <property type="molecule type" value="Genomic_DNA"/>
</dbReference>
<dbReference type="EC" id="2.3.1.87" evidence="5"/>
<dbReference type="PANTHER" id="PTHR20905">
    <property type="entry name" value="N-ACETYLTRANSFERASE-RELATED"/>
    <property type="match status" value="1"/>
</dbReference>
<protein>
    <recommendedName>
        <fullName evidence="5">aralkylamine N-acetyltransferase</fullName>
        <ecNumber evidence="5">2.3.1.87</ecNumber>
    </recommendedName>
</protein>
<comment type="catalytic activity">
    <reaction evidence="8">
        <text>serotonin + (5Z,8Z,11Z,14Z)-eicosatetraenoyl-CoA = N-[(5Z,8Z,11Z,14Z)-eicosatetraenoyl]-serotonin + CoA + H(+)</text>
        <dbReference type="Rhea" id="RHEA:51396"/>
        <dbReference type="ChEBI" id="CHEBI:15378"/>
        <dbReference type="ChEBI" id="CHEBI:57287"/>
        <dbReference type="ChEBI" id="CHEBI:57368"/>
        <dbReference type="ChEBI" id="CHEBI:132255"/>
        <dbReference type="ChEBI" id="CHEBI:350546"/>
    </reaction>
    <physiologicalReaction direction="left-to-right" evidence="8">
        <dbReference type="Rhea" id="RHEA:51397"/>
    </physiologicalReaction>
</comment>
<sequence>MKMNTRAPHRNCNQLHRSLQMLLLDVVMVFAMENFTISIPEESQFKAIGYFLYEDYLQRERCCVTSGFSAGLLKMGLQLSEESSTEIITALLEGLTLVAVEDDGAIAGVAINVKAKEEAVTDLTKFSKSRQAIMKFVNILKEGHDITKECNGQGLYLWMLGVKQIHCGKGLARRLIDKSIELAQQHSMAFIDSVATSPETVHLFEAMSFETKSEMKFQDFLMDDGTPGFPYATASDKARFTVKML</sequence>
<comment type="catalytic activity">
    <reaction evidence="10">
        <text>serotonin + (9Z)-octadecenoyl-CoA = N-(9Z-octadecenoyl)-serotonin + CoA + H(+)</text>
        <dbReference type="Rhea" id="RHEA:51392"/>
        <dbReference type="ChEBI" id="CHEBI:15378"/>
        <dbReference type="ChEBI" id="CHEBI:57287"/>
        <dbReference type="ChEBI" id="CHEBI:57387"/>
        <dbReference type="ChEBI" id="CHEBI:134064"/>
        <dbReference type="ChEBI" id="CHEBI:350546"/>
    </reaction>
    <physiologicalReaction direction="left-to-right" evidence="10">
        <dbReference type="Rhea" id="RHEA:51393"/>
    </physiologicalReaction>
</comment>
<evidence type="ECO:0000313" key="16">
    <source>
        <dbReference type="EMBL" id="CAH0113730.1"/>
    </source>
</evidence>
<name>A0A8J2WVZ2_9CRUS</name>
<comment type="catalytic activity">
    <reaction evidence="11">
        <text>serotonin + hexadecanoyl-CoA = N-hexadecanoyl-serotonin + CoA + H(+)</text>
        <dbReference type="Rhea" id="RHEA:51384"/>
        <dbReference type="ChEBI" id="CHEBI:15378"/>
        <dbReference type="ChEBI" id="CHEBI:57287"/>
        <dbReference type="ChEBI" id="CHEBI:57379"/>
        <dbReference type="ChEBI" id="CHEBI:134059"/>
        <dbReference type="ChEBI" id="CHEBI:350546"/>
    </reaction>
    <physiologicalReaction direction="left-to-right" evidence="11">
        <dbReference type="Rhea" id="RHEA:51385"/>
    </physiologicalReaction>
</comment>
<dbReference type="PANTHER" id="PTHR20905:SF1">
    <property type="entry name" value="AT07410P-RELATED"/>
    <property type="match status" value="1"/>
</dbReference>
<keyword evidence="1" id="KW-0808">Transferase</keyword>
<comment type="pathway">
    <text evidence="3">Aromatic compound metabolism; melatonin biosynthesis; melatonin from serotonin: step 1/2.</text>
</comment>
<comment type="catalytic activity">
    <reaction evidence="6">
        <text>dopamine + (9Z)-octadecenoyl-CoA = N-(9Z-octadecanoyl)-dopamine + CoA + H(+)</text>
        <dbReference type="Rhea" id="RHEA:51380"/>
        <dbReference type="ChEBI" id="CHEBI:15378"/>
        <dbReference type="ChEBI" id="CHEBI:31883"/>
        <dbReference type="ChEBI" id="CHEBI:57287"/>
        <dbReference type="ChEBI" id="CHEBI:57387"/>
        <dbReference type="ChEBI" id="CHEBI:59905"/>
    </reaction>
    <physiologicalReaction direction="left-to-right" evidence="6">
        <dbReference type="Rhea" id="RHEA:51381"/>
    </physiologicalReaction>
</comment>
<evidence type="ECO:0000256" key="10">
    <source>
        <dbReference type="ARBA" id="ARBA00051823"/>
    </source>
</evidence>
<evidence type="ECO:0000256" key="4">
    <source>
        <dbReference type="ARBA" id="ARBA00038182"/>
    </source>
</evidence>
<reference evidence="16" key="1">
    <citation type="submission" date="2021-11" db="EMBL/GenBank/DDBJ databases">
        <authorList>
            <person name="Schell T."/>
        </authorList>
    </citation>
    <scope>NUCLEOTIDE SEQUENCE</scope>
    <source>
        <strain evidence="16">M5</strain>
    </source>
</reference>
<evidence type="ECO:0000256" key="2">
    <source>
        <dbReference type="ARBA" id="ARBA00023315"/>
    </source>
</evidence>